<comment type="caution">
    <text evidence="2">The sequence shown here is derived from an EMBL/GenBank/DDBJ whole genome shotgun (WGS) entry which is preliminary data.</text>
</comment>
<dbReference type="Proteomes" id="UP000297475">
    <property type="component" value="Unassembled WGS sequence"/>
</dbReference>
<protein>
    <recommendedName>
        <fullName evidence="4">DUF4861 domain-containing protein</fullName>
    </recommendedName>
</protein>
<keyword evidence="3" id="KW-1185">Reference proteome</keyword>
<feature type="signal peptide" evidence="1">
    <location>
        <begin position="1"/>
        <end position="29"/>
    </location>
</feature>
<evidence type="ECO:0008006" key="4">
    <source>
        <dbReference type="Google" id="ProtNLM"/>
    </source>
</evidence>
<reference evidence="2 3" key="1">
    <citation type="submission" date="2019-04" db="EMBL/GenBank/DDBJ databases">
        <title>Natronospirillum operosus gen. nov., sp. nov., a haloalkaliphilic satellite isolated from decaying biomass of laboratory culture of cyanobacterium Geitlerinema sp. and proposal of Natronospirillaceae fam. nov. and Saccharospirillaceae fam. nov.</title>
        <authorList>
            <person name="Kevbrin V."/>
            <person name="Boltyanskaya Y."/>
            <person name="Koziaeva V."/>
            <person name="Grouzdev D.S."/>
            <person name="Park M."/>
            <person name="Cho J."/>
        </authorList>
    </citation>
    <scope>NUCLEOTIDE SEQUENCE [LARGE SCALE GENOMIC DNA]</scope>
    <source>
        <strain evidence="2 3">G-116</strain>
    </source>
</reference>
<organism evidence="2 3">
    <name type="scientific">Natronospirillum operosum</name>
    <dbReference type="NCBI Taxonomy" id="2759953"/>
    <lineage>
        <taxon>Bacteria</taxon>
        <taxon>Pseudomonadati</taxon>
        <taxon>Pseudomonadota</taxon>
        <taxon>Gammaproteobacteria</taxon>
        <taxon>Oceanospirillales</taxon>
        <taxon>Natronospirillaceae</taxon>
        <taxon>Natronospirillum</taxon>
    </lineage>
</organism>
<dbReference type="RefSeq" id="WP_135482763.1">
    <property type="nucleotide sequence ID" value="NZ_SRMF01000002.1"/>
</dbReference>
<dbReference type="PROSITE" id="PS51257">
    <property type="entry name" value="PROKAR_LIPOPROTEIN"/>
    <property type="match status" value="1"/>
</dbReference>
<keyword evidence="1" id="KW-0732">Signal</keyword>
<gene>
    <name evidence="2" type="ORF">E4656_08490</name>
</gene>
<name>A0A4Z0WG44_9GAMM</name>
<feature type="chain" id="PRO_5021499849" description="DUF4861 domain-containing protein" evidence="1">
    <location>
        <begin position="30"/>
        <end position="323"/>
    </location>
</feature>
<evidence type="ECO:0000313" key="2">
    <source>
        <dbReference type="EMBL" id="TGG94196.1"/>
    </source>
</evidence>
<dbReference type="EMBL" id="SRMF01000002">
    <property type="protein sequence ID" value="TGG94196.1"/>
    <property type="molecule type" value="Genomic_DNA"/>
</dbReference>
<dbReference type="AlphaFoldDB" id="A0A4Z0WG44"/>
<sequence>MHFRSLPALAAAMTVLVLTTGCNSSSSTANNSSAETDADINVVGLRTQVQSVSNHYHELYPDEFYYTLQFQVAVAGENLPDDVHSIEAWYPEREEWSHLTDTAILVGPHANDMYYSDGVFYSNHLYRPASWGGGPDVYQRLQLDGWQIRVTDRDGGVHLLDLTLDVPPEDADSSADHVEALQYQDSTPTDIRTLGLVSGTIKDITPERVTLDVSYEDPRVHSFHIVVYSALEEEDKELRPLGETQEYRVEDLNIAADGQALELTFSRDDLIWWGRPGNPEQEYFTSDIVEYRIFAHSAPVEKEGFPYPEAAFSSIHRHELPEP</sequence>
<accession>A0A4Z0WG44</accession>
<evidence type="ECO:0000256" key="1">
    <source>
        <dbReference type="SAM" id="SignalP"/>
    </source>
</evidence>
<proteinExistence type="predicted"/>
<evidence type="ECO:0000313" key="3">
    <source>
        <dbReference type="Proteomes" id="UP000297475"/>
    </source>
</evidence>